<dbReference type="SUPFAM" id="SSF53901">
    <property type="entry name" value="Thiolase-like"/>
    <property type="match status" value="2"/>
</dbReference>
<evidence type="ECO:0000256" key="8">
    <source>
        <dbReference type="ARBA" id="ARBA00022679"/>
    </source>
</evidence>
<organism evidence="20 21">
    <name type="scientific">Luteimonas notoginsengisoli</name>
    <dbReference type="NCBI Taxonomy" id="1578200"/>
    <lineage>
        <taxon>Bacteria</taxon>
        <taxon>Pseudomonadati</taxon>
        <taxon>Pseudomonadota</taxon>
        <taxon>Gammaproteobacteria</taxon>
        <taxon>Lysobacterales</taxon>
        <taxon>Lysobacteraceae</taxon>
        <taxon>Luteimonas</taxon>
    </lineage>
</organism>
<dbReference type="Pfam" id="PF02801">
    <property type="entry name" value="Ketoacyl-synt_C"/>
    <property type="match status" value="1"/>
</dbReference>
<dbReference type="PANTHER" id="PTHR11712">
    <property type="entry name" value="POLYKETIDE SYNTHASE-RELATED"/>
    <property type="match status" value="1"/>
</dbReference>
<evidence type="ECO:0000256" key="14">
    <source>
        <dbReference type="ARBA" id="ARBA00041620"/>
    </source>
</evidence>
<dbReference type="InterPro" id="IPR014031">
    <property type="entry name" value="Ketoacyl_synth_C"/>
</dbReference>
<dbReference type="InterPro" id="IPR016039">
    <property type="entry name" value="Thiolase-like"/>
</dbReference>
<comment type="subunit">
    <text evidence="4">Homodimer.</text>
</comment>
<reference evidence="21" key="1">
    <citation type="journal article" date="2019" name="Int. J. Syst. Evol. Microbiol.">
        <title>The Global Catalogue of Microorganisms (GCM) 10K type strain sequencing project: providing services to taxonomists for standard genome sequencing and annotation.</title>
        <authorList>
            <consortium name="The Broad Institute Genomics Platform"/>
            <consortium name="The Broad Institute Genome Sequencing Center for Infectious Disease"/>
            <person name="Wu L."/>
            <person name="Ma J."/>
        </authorList>
    </citation>
    <scope>NUCLEOTIDE SEQUENCE [LARGE SCALE GENOMIC DNA]</scope>
    <source>
        <strain evidence="21">KCTC 42211</strain>
    </source>
</reference>
<keyword evidence="11" id="KW-0275">Fatty acid biosynthesis</keyword>
<evidence type="ECO:0000256" key="15">
    <source>
        <dbReference type="ARBA" id="ARBA00042143"/>
    </source>
</evidence>
<dbReference type="Pfam" id="PF00109">
    <property type="entry name" value="ketoacyl-synt"/>
    <property type="match status" value="1"/>
</dbReference>
<evidence type="ECO:0000256" key="17">
    <source>
        <dbReference type="ARBA" id="ARBA00048506"/>
    </source>
</evidence>
<dbReference type="InterPro" id="IPR018201">
    <property type="entry name" value="Ketoacyl_synth_AS"/>
</dbReference>
<evidence type="ECO:0000256" key="6">
    <source>
        <dbReference type="ARBA" id="ARBA00022490"/>
    </source>
</evidence>
<gene>
    <name evidence="20" type="primary">fabB</name>
    <name evidence="20" type="ORF">ACFOM9_02360</name>
</gene>
<evidence type="ECO:0000256" key="5">
    <source>
        <dbReference type="ARBA" id="ARBA00013191"/>
    </source>
</evidence>
<evidence type="ECO:0000259" key="19">
    <source>
        <dbReference type="PROSITE" id="PS52004"/>
    </source>
</evidence>
<evidence type="ECO:0000256" key="11">
    <source>
        <dbReference type="ARBA" id="ARBA00023160"/>
    </source>
</evidence>
<name>A0ABV7UQG9_9GAMM</name>
<evidence type="ECO:0000256" key="10">
    <source>
        <dbReference type="ARBA" id="ARBA00023098"/>
    </source>
</evidence>
<dbReference type="PROSITE" id="PS52004">
    <property type="entry name" value="KS3_2"/>
    <property type="match status" value="1"/>
</dbReference>
<dbReference type="Gene3D" id="3.40.47.10">
    <property type="match status" value="2"/>
</dbReference>
<dbReference type="PANTHER" id="PTHR11712:SF306">
    <property type="entry name" value="3-OXOACYL-[ACYL-CARRIER-PROTEIN] SYNTHASE 1"/>
    <property type="match status" value="1"/>
</dbReference>
<dbReference type="InterPro" id="IPR000794">
    <property type="entry name" value="Beta-ketoacyl_synthase"/>
</dbReference>
<dbReference type="RefSeq" id="WP_386705816.1">
    <property type="nucleotide sequence ID" value="NZ_JBHRYF010000001.1"/>
</dbReference>
<dbReference type="EMBL" id="JBHRYF010000001">
    <property type="protein sequence ID" value="MFC3658921.1"/>
    <property type="molecule type" value="Genomic_DNA"/>
</dbReference>
<keyword evidence="7" id="KW-0444">Lipid biosynthesis</keyword>
<evidence type="ECO:0000256" key="13">
    <source>
        <dbReference type="ARBA" id="ARBA00039450"/>
    </source>
</evidence>
<keyword evidence="10" id="KW-0443">Lipid metabolism</keyword>
<sequence>MNGPEGNRRVVVTGMGIVSCLGNDQASVATSLRELKAGIRFMPEYAELGLRSQVAGEPEIDLDAQIDRKLKRFMGDAAAYAHVSMRDAIADAGLADEHVRDPRTGLIAGSGGGSPQWQIETGDLLRNRGVRKVGPYMVPRTMGSTVSAALSTAFGIRGISYSISAACATSAHCIGAAANMIRHGAKDVMFAGGGEELHWGMTAQFDAMGALSTHHNDTPESASRPYDTGRDGFVIAGGGGMLVLEDYEHAKARGARIHAELVGYGVTSDGVDMVAPSGEGAVRCMRMAMEGIDTPIDYLNTHGTSTPLGDIVELEAVRQAFDDKVPPLSSTKALSGHSLGAASVHEAIYCLLMLQGGFMAGSANISELDPRAEGFPILRETTDAPLRTVMSNSFGFGGTNGTLVFAQV</sequence>
<dbReference type="InterPro" id="IPR014030">
    <property type="entry name" value="Ketoacyl_synth_N"/>
</dbReference>
<comment type="similarity">
    <text evidence="3 18">Belongs to the thiolase-like superfamily. Beta-ketoacyl-ACP synthases family.</text>
</comment>
<evidence type="ECO:0000256" key="9">
    <source>
        <dbReference type="ARBA" id="ARBA00022832"/>
    </source>
</evidence>
<comment type="catalytic activity">
    <reaction evidence="17">
        <text>a fatty acyl-[ACP] + malonyl-[ACP] + H(+) = a 3-oxoacyl-[ACP] + holo-[ACP] + CO2</text>
        <dbReference type="Rhea" id="RHEA:22836"/>
        <dbReference type="Rhea" id="RHEA-COMP:9623"/>
        <dbReference type="Rhea" id="RHEA-COMP:9685"/>
        <dbReference type="Rhea" id="RHEA-COMP:9916"/>
        <dbReference type="Rhea" id="RHEA-COMP:14125"/>
        <dbReference type="ChEBI" id="CHEBI:15378"/>
        <dbReference type="ChEBI" id="CHEBI:16526"/>
        <dbReference type="ChEBI" id="CHEBI:64479"/>
        <dbReference type="ChEBI" id="CHEBI:78449"/>
        <dbReference type="ChEBI" id="CHEBI:78776"/>
        <dbReference type="ChEBI" id="CHEBI:138651"/>
        <dbReference type="EC" id="2.3.1.41"/>
    </reaction>
    <physiologicalReaction direction="left-to-right" evidence="17">
        <dbReference type="Rhea" id="RHEA:22837"/>
    </physiologicalReaction>
</comment>
<accession>A0ABV7UQG9</accession>
<dbReference type="InterPro" id="IPR020841">
    <property type="entry name" value="PKS_Beta-ketoAc_synthase_dom"/>
</dbReference>
<evidence type="ECO:0000256" key="18">
    <source>
        <dbReference type="RuleBase" id="RU003694"/>
    </source>
</evidence>
<evidence type="ECO:0000256" key="1">
    <source>
        <dbReference type="ARBA" id="ARBA00004496"/>
    </source>
</evidence>
<dbReference type="NCBIfam" id="NF005935">
    <property type="entry name" value="PRK07967.1"/>
    <property type="match status" value="1"/>
</dbReference>
<feature type="domain" description="Ketosynthase family 3 (KS3)" evidence="19">
    <location>
        <begin position="7"/>
        <end position="407"/>
    </location>
</feature>
<keyword evidence="6" id="KW-0963">Cytoplasm</keyword>
<comment type="caution">
    <text evidence="20">The sequence shown here is derived from an EMBL/GenBank/DDBJ whole genome shotgun (WGS) entry which is preliminary data.</text>
</comment>
<dbReference type="GO" id="GO:0004315">
    <property type="term" value="F:3-oxoacyl-[acyl-carrier-protein] synthase activity"/>
    <property type="evidence" value="ECO:0007669"/>
    <property type="project" value="UniProtKB-EC"/>
</dbReference>
<comment type="catalytic activity">
    <reaction evidence="16">
        <text>(3Z)-decenoyl-[ACP] + malonyl-[ACP] + H(+) = 3-oxo-(5Z)-dodecenoyl-[ACP] + holo-[ACP] + CO2</text>
        <dbReference type="Rhea" id="RHEA:54940"/>
        <dbReference type="Rhea" id="RHEA-COMP:9623"/>
        <dbReference type="Rhea" id="RHEA-COMP:9685"/>
        <dbReference type="Rhea" id="RHEA-COMP:9927"/>
        <dbReference type="Rhea" id="RHEA-COMP:14042"/>
        <dbReference type="ChEBI" id="CHEBI:15378"/>
        <dbReference type="ChEBI" id="CHEBI:16526"/>
        <dbReference type="ChEBI" id="CHEBI:64479"/>
        <dbReference type="ChEBI" id="CHEBI:78449"/>
        <dbReference type="ChEBI" id="CHEBI:78798"/>
        <dbReference type="ChEBI" id="CHEBI:138410"/>
    </reaction>
    <physiologicalReaction direction="left-to-right" evidence="16">
        <dbReference type="Rhea" id="RHEA:54941"/>
    </physiologicalReaction>
</comment>
<evidence type="ECO:0000256" key="16">
    <source>
        <dbReference type="ARBA" id="ARBA00048121"/>
    </source>
</evidence>
<evidence type="ECO:0000313" key="21">
    <source>
        <dbReference type="Proteomes" id="UP001595724"/>
    </source>
</evidence>
<protein>
    <recommendedName>
        <fullName evidence="13">3-oxoacyl-[acyl-carrier-protein] synthase 1</fullName>
        <ecNumber evidence="5">2.3.1.41</ecNumber>
    </recommendedName>
    <alternativeName>
        <fullName evidence="14">3-oxoacyl-[acyl-carrier-protein] synthase I</fullName>
    </alternativeName>
    <alternativeName>
        <fullName evidence="15">Beta-ketoacyl-ACP synthase I</fullName>
    </alternativeName>
</protein>
<comment type="subcellular location">
    <subcellularLocation>
        <location evidence="1">Cytoplasm</location>
    </subcellularLocation>
</comment>
<dbReference type="EC" id="2.3.1.41" evidence="5"/>
<dbReference type="SMART" id="SM00825">
    <property type="entry name" value="PKS_KS"/>
    <property type="match status" value="1"/>
</dbReference>
<dbReference type="CDD" id="cd00834">
    <property type="entry name" value="KAS_I_II"/>
    <property type="match status" value="1"/>
</dbReference>
<keyword evidence="8 18" id="KW-0808">Transferase</keyword>
<proteinExistence type="inferred from homology"/>
<keyword evidence="12 20" id="KW-0012">Acyltransferase</keyword>
<keyword evidence="9" id="KW-0276">Fatty acid metabolism</keyword>
<evidence type="ECO:0000256" key="12">
    <source>
        <dbReference type="ARBA" id="ARBA00023315"/>
    </source>
</evidence>
<evidence type="ECO:0000256" key="3">
    <source>
        <dbReference type="ARBA" id="ARBA00008467"/>
    </source>
</evidence>
<keyword evidence="21" id="KW-1185">Reference proteome</keyword>
<dbReference type="Proteomes" id="UP001595724">
    <property type="component" value="Unassembled WGS sequence"/>
</dbReference>
<evidence type="ECO:0000256" key="4">
    <source>
        <dbReference type="ARBA" id="ARBA00011738"/>
    </source>
</evidence>
<dbReference type="PROSITE" id="PS00606">
    <property type="entry name" value="KS3_1"/>
    <property type="match status" value="1"/>
</dbReference>
<evidence type="ECO:0000313" key="20">
    <source>
        <dbReference type="EMBL" id="MFC3658921.1"/>
    </source>
</evidence>
<evidence type="ECO:0000256" key="7">
    <source>
        <dbReference type="ARBA" id="ARBA00022516"/>
    </source>
</evidence>
<evidence type="ECO:0000256" key="2">
    <source>
        <dbReference type="ARBA" id="ARBA00005194"/>
    </source>
</evidence>
<comment type="pathway">
    <text evidence="2">Lipid metabolism; fatty acid biosynthesis.</text>
</comment>